<reference evidence="3" key="1">
    <citation type="submission" date="2022-11" db="UniProtKB">
        <authorList>
            <consortium name="WormBaseParasite"/>
        </authorList>
    </citation>
    <scope>IDENTIFICATION</scope>
</reference>
<dbReference type="AlphaFoldDB" id="A0A914PW22"/>
<proteinExistence type="predicted"/>
<protein>
    <submittedName>
        <fullName evidence="3">Uncharacterized protein</fullName>
    </submittedName>
</protein>
<dbReference type="WBParaSite" id="PDA_v2.g22984.t1">
    <property type="protein sequence ID" value="PDA_v2.g22984.t1"/>
    <property type="gene ID" value="PDA_v2.g22984"/>
</dbReference>
<organism evidence="2 3">
    <name type="scientific">Panagrolaimus davidi</name>
    <dbReference type="NCBI Taxonomy" id="227884"/>
    <lineage>
        <taxon>Eukaryota</taxon>
        <taxon>Metazoa</taxon>
        <taxon>Ecdysozoa</taxon>
        <taxon>Nematoda</taxon>
        <taxon>Chromadorea</taxon>
        <taxon>Rhabditida</taxon>
        <taxon>Tylenchina</taxon>
        <taxon>Panagrolaimomorpha</taxon>
        <taxon>Panagrolaimoidea</taxon>
        <taxon>Panagrolaimidae</taxon>
        <taxon>Panagrolaimus</taxon>
    </lineage>
</organism>
<feature type="compositionally biased region" description="Polar residues" evidence="1">
    <location>
        <begin position="1"/>
        <end position="11"/>
    </location>
</feature>
<evidence type="ECO:0000313" key="2">
    <source>
        <dbReference type="Proteomes" id="UP000887578"/>
    </source>
</evidence>
<evidence type="ECO:0000256" key="1">
    <source>
        <dbReference type="SAM" id="MobiDB-lite"/>
    </source>
</evidence>
<sequence>MPRLQTLSPKATLSDAPAAQGSSEASSPWIIQGKFRKTANNDTSAQSAAKIQTKAMKDELKKFNLDVKKEM</sequence>
<dbReference type="Proteomes" id="UP000887578">
    <property type="component" value="Unplaced"/>
</dbReference>
<keyword evidence="2" id="KW-1185">Reference proteome</keyword>
<name>A0A914PW22_9BILA</name>
<accession>A0A914PW22</accession>
<feature type="region of interest" description="Disordered" evidence="1">
    <location>
        <begin position="1"/>
        <end position="29"/>
    </location>
</feature>
<evidence type="ECO:0000313" key="3">
    <source>
        <dbReference type="WBParaSite" id="PDA_v2.g22984.t1"/>
    </source>
</evidence>